<keyword evidence="16 24" id="KW-0443">Lipid metabolism</keyword>
<evidence type="ECO:0000256" key="17">
    <source>
        <dbReference type="ARBA" id="ARBA00023136"/>
    </source>
</evidence>
<evidence type="ECO:0000256" key="20">
    <source>
        <dbReference type="PIRSR" id="PIRSR600829-1"/>
    </source>
</evidence>
<feature type="transmembrane region" description="Helical" evidence="24">
    <location>
        <begin position="32"/>
        <end position="48"/>
    </location>
</feature>
<dbReference type="InterPro" id="IPR036945">
    <property type="entry name" value="DAGK_sf"/>
</dbReference>
<evidence type="ECO:0000256" key="15">
    <source>
        <dbReference type="ARBA" id="ARBA00022989"/>
    </source>
</evidence>
<dbReference type="Proteomes" id="UP000178534">
    <property type="component" value="Unassembled WGS sequence"/>
</dbReference>
<keyword evidence="5" id="KW-1003">Cell membrane</keyword>
<dbReference type="Gene3D" id="1.10.287.3610">
    <property type="match status" value="1"/>
</dbReference>
<feature type="binding site" evidence="22">
    <location>
        <begin position="84"/>
        <end position="86"/>
    </location>
    <ligand>
        <name>ATP</name>
        <dbReference type="ChEBI" id="CHEBI:30616"/>
    </ligand>
</feature>
<feature type="binding site" evidence="22">
    <location>
        <position position="25"/>
    </location>
    <ligand>
        <name>ATP</name>
        <dbReference type="ChEBI" id="CHEBI:30616"/>
    </ligand>
</feature>
<feature type="binding site" evidence="21">
    <location>
        <position position="68"/>
    </location>
    <ligand>
        <name>substrate</name>
    </ligand>
</feature>
<keyword evidence="15 24" id="KW-1133">Transmembrane helix</keyword>
<keyword evidence="9 24" id="KW-0812">Transmembrane</keyword>
<evidence type="ECO:0000256" key="8">
    <source>
        <dbReference type="ARBA" id="ARBA00022679"/>
    </source>
</evidence>
<keyword evidence="6" id="KW-0444">Lipid biosynthesis</keyword>
<dbReference type="InterPro" id="IPR033718">
    <property type="entry name" value="DAGK_prok"/>
</dbReference>
<dbReference type="PANTHER" id="PTHR34299">
    <property type="entry name" value="DIACYLGLYCEROL KINASE"/>
    <property type="match status" value="1"/>
</dbReference>
<gene>
    <name evidence="25" type="ORF">A2942_03880</name>
</gene>
<keyword evidence="10 23" id="KW-0479">Metal-binding</keyword>
<comment type="similarity">
    <text evidence="2 24">Belongs to the bacterial diacylglycerol kinase family.</text>
</comment>
<keyword evidence="19 24" id="KW-1208">Phospholipid metabolism</keyword>
<keyword evidence="11 22" id="KW-0547">Nucleotide-binding</keyword>
<evidence type="ECO:0000256" key="12">
    <source>
        <dbReference type="ARBA" id="ARBA00022777"/>
    </source>
</evidence>
<dbReference type="GO" id="GO:0004143">
    <property type="term" value="F:ATP-dependent diacylglycerol kinase activity"/>
    <property type="evidence" value="ECO:0007669"/>
    <property type="project" value="UniProtKB-EC"/>
</dbReference>
<organism evidence="25 26">
    <name type="scientific">Candidatus Lloydbacteria bacterium RIFCSPLOWO2_01_FULL_50_20</name>
    <dbReference type="NCBI Taxonomy" id="1798665"/>
    <lineage>
        <taxon>Bacteria</taxon>
        <taxon>Candidatus Lloydiibacteriota</taxon>
    </lineage>
</organism>
<evidence type="ECO:0000256" key="9">
    <source>
        <dbReference type="ARBA" id="ARBA00022692"/>
    </source>
</evidence>
<protein>
    <recommendedName>
        <fullName evidence="4 24">Diacylglycerol kinase</fullName>
        <ecNumber evidence="3 24">2.7.1.107</ecNumber>
    </recommendedName>
</protein>
<evidence type="ECO:0000256" key="16">
    <source>
        <dbReference type="ARBA" id="ARBA00023098"/>
    </source>
</evidence>
<feature type="active site" description="Proton acceptor" evidence="20">
    <location>
        <position position="68"/>
    </location>
</feature>
<evidence type="ECO:0000256" key="22">
    <source>
        <dbReference type="PIRSR" id="PIRSR600829-3"/>
    </source>
</evidence>
<evidence type="ECO:0000256" key="6">
    <source>
        <dbReference type="ARBA" id="ARBA00022516"/>
    </source>
</evidence>
<keyword evidence="8 24" id="KW-0808">Transferase</keyword>
<dbReference type="STRING" id="1798665.A2942_03880"/>
<evidence type="ECO:0000256" key="23">
    <source>
        <dbReference type="PIRSR" id="PIRSR600829-4"/>
    </source>
</evidence>
<evidence type="ECO:0000256" key="14">
    <source>
        <dbReference type="ARBA" id="ARBA00022842"/>
    </source>
</evidence>
<dbReference type="GO" id="GO:0005886">
    <property type="term" value="C:plasma membrane"/>
    <property type="evidence" value="ECO:0007669"/>
    <property type="project" value="UniProtKB-SubCell"/>
</dbReference>
<keyword evidence="12 24" id="KW-0418">Kinase</keyword>
<dbReference type="GO" id="GO:0005524">
    <property type="term" value="F:ATP binding"/>
    <property type="evidence" value="ECO:0007669"/>
    <property type="project" value="UniProtKB-KW"/>
</dbReference>
<feature type="binding site" evidence="23">
    <location>
        <position position="25"/>
    </location>
    <ligand>
        <name>a divalent metal cation</name>
        <dbReference type="ChEBI" id="CHEBI:60240"/>
    </ligand>
</feature>
<feature type="binding site" evidence="22">
    <location>
        <position position="75"/>
    </location>
    <ligand>
        <name>ATP</name>
        <dbReference type="ChEBI" id="CHEBI:30616"/>
    </ligand>
</feature>
<comment type="subcellular location">
    <subcellularLocation>
        <location evidence="1">Cell inner membrane</location>
        <topology evidence="1">Multi-pass membrane protein</topology>
    </subcellularLocation>
</comment>
<reference evidence="25 26" key="1">
    <citation type="journal article" date="2016" name="Nat. Commun.">
        <title>Thousands of microbial genomes shed light on interconnected biogeochemical processes in an aquifer system.</title>
        <authorList>
            <person name="Anantharaman K."/>
            <person name="Brown C.T."/>
            <person name="Hug L.A."/>
            <person name="Sharon I."/>
            <person name="Castelle C.J."/>
            <person name="Probst A.J."/>
            <person name="Thomas B.C."/>
            <person name="Singh A."/>
            <person name="Wilkins M.J."/>
            <person name="Karaoz U."/>
            <person name="Brodie E.L."/>
            <person name="Williams K.H."/>
            <person name="Hubbard S.S."/>
            <person name="Banfield J.F."/>
        </authorList>
    </citation>
    <scope>NUCLEOTIDE SEQUENCE [LARGE SCALE GENOMIC DNA]</scope>
</reference>
<evidence type="ECO:0000256" key="21">
    <source>
        <dbReference type="PIRSR" id="PIRSR600829-2"/>
    </source>
</evidence>
<evidence type="ECO:0000256" key="1">
    <source>
        <dbReference type="ARBA" id="ARBA00004429"/>
    </source>
</evidence>
<evidence type="ECO:0000256" key="10">
    <source>
        <dbReference type="ARBA" id="ARBA00022723"/>
    </source>
</evidence>
<comment type="function">
    <text evidence="24">Catalyzes the ATP-dependent phosphorylation of sn-l,2-diacylglycerol (DAG) to phosphatidic acid. Involved in the recycling of diacylglycerol produced as a by-product during membrane-derived oligosaccharide (MDO) biosynthesis.</text>
</comment>
<keyword evidence="18" id="KW-0594">Phospholipid biosynthesis</keyword>
<evidence type="ECO:0000256" key="4">
    <source>
        <dbReference type="ARBA" id="ARBA00017575"/>
    </source>
</evidence>
<dbReference type="GO" id="GO:0006654">
    <property type="term" value="P:phosphatidic acid biosynthetic process"/>
    <property type="evidence" value="ECO:0007669"/>
    <property type="project" value="InterPro"/>
</dbReference>
<evidence type="ECO:0000256" key="7">
    <source>
        <dbReference type="ARBA" id="ARBA00022519"/>
    </source>
</evidence>
<sequence length="132" mass="15211">MNDLKKIIRSIRIALKGLCHAYVSEKSFRMEINYGFPLYIIAGWYLAPLSIWEFLIFTFSYLLILIVELVNTAFEKMLDRLHPEKHELIEKSKDIASAAVFVALVFAVIVVAALVYVRFSYGTDAMIERVFV</sequence>
<evidence type="ECO:0000256" key="13">
    <source>
        <dbReference type="ARBA" id="ARBA00022840"/>
    </source>
</evidence>
<dbReference type="EMBL" id="MHLP01000026">
    <property type="protein sequence ID" value="OGZ12226.1"/>
    <property type="molecule type" value="Genomic_DNA"/>
</dbReference>
<feature type="binding site" evidence="23">
    <location>
        <position position="75"/>
    </location>
    <ligand>
        <name>a divalent metal cation</name>
        <dbReference type="ChEBI" id="CHEBI:60240"/>
    </ligand>
</feature>
<comment type="caution">
    <text evidence="25">The sequence shown here is derived from an EMBL/GenBank/DDBJ whole genome shotgun (WGS) entry which is preliminary data.</text>
</comment>
<feature type="transmembrane region" description="Helical" evidence="24">
    <location>
        <begin position="95"/>
        <end position="117"/>
    </location>
</feature>
<comment type="cofactor">
    <cofactor evidence="23">
        <name>Mg(2+)</name>
        <dbReference type="ChEBI" id="CHEBI:18420"/>
    </cofactor>
    <text evidence="23">Mn(2+), Zn(2+), Cd(2+) and Co(2+) support activity to lesser extents.</text>
</comment>
<evidence type="ECO:0000256" key="18">
    <source>
        <dbReference type="ARBA" id="ARBA00023209"/>
    </source>
</evidence>
<evidence type="ECO:0000256" key="3">
    <source>
        <dbReference type="ARBA" id="ARBA00012133"/>
    </source>
</evidence>
<accession>A0A1G2DF78</accession>
<dbReference type="GO" id="GO:0046872">
    <property type="term" value="F:metal ion binding"/>
    <property type="evidence" value="ECO:0007669"/>
    <property type="project" value="UniProtKB-KW"/>
</dbReference>
<feature type="transmembrane region" description="Helical" evidence="24">
    <location>
        <begin position="54"/>
        <end position="74"/>
    </location>
</feature>
<evidence type="ECO:0000256" key="19">
    <source>
        <dbReference type="ARBA" id="ARBA00023264"/>
    </source>
</evidence>
<keyword evidence="14 23" id="KW-0460">Magnesium</keyword>
<evidence type="ECO:0000313" key="26">
    <source>
        <dbReference type="Proteomes" id="UP000178534"/>
    </source>
</evidence>
<dbReference type="EC" id="2.7.1.107" evidence="3 24"/>
<evidence type="ECO:0000256" key="24">
    <source>
        <dbReference type="RuleBase" id="RU363065"/>
    </source>
</evidence>
<evidence type="ECO:0000313" key="25">
    <source>
        <dbReference type="EMBL" id="OGZ12226.1"/>
    </source>
</evidence>
<keyword evidence="13 22" id="KW-0067">ATP-binding</keyword>
<dbReference type="Pfam" id="PF01219">
    <property type="entry name" value="DAGK_prokar"/>
    <property type="match status" value="1"/>
</dbReference>
<evidence type="ECO:0000256" key="11">
    <source>
        <dbReference type="ARBA" id="ARBA00022741"/>
    </source>
</evidence>
<dbReference type="AlphaFoldDB" id="A0A1G2DF78"/>
<proteinExistence type="inferred from homology"/>
<evidence type="ECO:0000256" key="2">
    <source>
        <dbReference type="ARBA" id="ARBA00005967"/>
    </source>
</evidence>
<comment type="catalytic activity">
    <reaction evidence="24">
        <text>a 1,2-diacyl-sn-glycerol + ATP = a 1,2-diacyl-sn-glycero-3-phosphate + ADP + H(+)</text>
        <dbReference type="Rhea" id="RHEA:10272"/>
        <dbReference type="ChEBI" id="CHEBI:15378"/>
        <dbReference type="ChEBI" id="CHEBI:17815"/>
        <dbReference type="ChEBI" id="CHEBI:30616"/>
        <dbReference type="ChEBI" id="CHEBI:58608"/>
        <dbReference type="ChEBI" id="CHEBI:456216"/>
        <dbReference type="EC" id="2.7.1.107"/>
    </reaction>
</comment>
<feature type="binding site" evidence="22">
    <location>
        <begin position="93"/>
        <end position="94"/>
    </location>
    <ligand>
        <name>ATP</name>
        <dbReference type="ChEBI" id="CHEBI:30616"/>
    </ligand>
</feature>
<keyword evidence="17 24" id="KW-0472">Membrane</keyword>
<evidence type="ECO:0000256" key="5">
    <source>
        <dbReference type="ARBA" id="ARBA00022475"/>
    </source>
</evidence>
<dbReference type="PANTHER" id="PTHR34299:SF1">
    <property type="entry name" value="DIACYLGLYCEROL KINASE"/>
    <property type="match status" value="1"/>
</dbReference>
<feature type="binding site" evidence="21">
    <location>
        <position position="97"/>
    </location>
    <ligand>
        <name>substrate</name>
    </ligand>
</feature>
<keyword evidence="7" id="KW-0997">Cell inner membrane</keyword>
<dbReference type="CDD" id="cd14264">
    <property type="entry name" value="DAGK_IM"/>
    <property type="match status" value="1"/>
</dbReference>
<name>A0A1G2DF78_9BACT</name>
<dbReference type="InterPro" id="IPR000829">
    <property type="entry name" value="DAGK"/>
</dbReference>